<evidence type="ECO:0000256" key="8">
    <source>
        <dbReference type="ARBA" id="ARBA00022898"/>
    </source>
</evidence>
<sequence>MALDLSRPIYMDYQATTPMDTRVLEAMIPYMTEKFGNAASRNHAYGWEAEEAVEQARERVANAIGADPKEIVFTSGATESDNIAIKGAVQMYKEKGNHIITVLTEHKAVLDTCHRLEREGQAEVTYLTPKPDGLVDLKELEAAITEKTIMVAIMFVNNEIGVIQPIREIGEICRKHNVVFFTDAVQAVGKVPVDVNAMNIDVLALSGHKIYGPKGVGALYVRRKKPRVKLSPVIDGGGHERGMRSGTLNVPGIVGLGKAIALCMEELDEEMVRLTTFRDRLKDGIMARLEDVYVNGSMAHRLPGNLNLSFAYVEGEGLLMGMKDLAVSSGSACTSASLEPSHVLKALGVGDELAHSSIRYSIGRFTTEEEIDFAIEQTVSAVNRLREMSPLYEMAKAGIDLKTVQWTQH</sequence>
<dbReference type="Pfam" id="PF00266">
    <property type="entry name" value="Aminotran_5"/>
    <property type="match status" value="1"/>
</dbReference>
<dbReference type="Gene3D" id="3.40.640.10">
    <property type="entry name" value="Type I PLP-dependent aspartate aminotransferase-like (Major domain)"/>
    <property type="match status" value="1"/>
</dbReference>
<dbReference type="EMBL" id="CP001100">
    <property type="protein sequence ID" value="ACF15138.1"/>
    <property type="molecule type" value="Genomic_DNA"/>
</dbReference>
<dbReference type="HAMAP" id="MF_00331">
    <property type="entry name" value="Cys_desulf_IscS"/>
    <property type="match status" value="1"/>
</dbReference>
<evidence type="ECO:0000256" key="4">
    <source>
        <dbReference type="ARBA" id="ARBA00012239"/>
    </source>
</evidence>
<feature type="binding site" evidence="13">
    <location>
        <position position="186"/>
    </location>
    <ligand>
        <name>pyridoxal 5'-phosphate</name>
        <dbReference type="ChEBI" id="CHEBI:597326"/>
    </ligand>
</feature>
<dbReference type="PROSITE" id="PS00595">
    <property type="entry name" value="AA_TRANSFER_CLASS_5"/>
    <property type="match status" value="1"/>
</dbReference>
<dbReference type="FunFam" id="3.90.1150.10:FF:000002">
    <property type="entry name" value="Cysteine desulfurase IscS"/>
    <property type="match status" value="1"/>
</dbReference>
<dbReference type="UniPathway" id="UPA00266"/>
<dbReference type="PIRSF" id="PIRSF005572">
    <property type="entry name" value="NifS"/>
    <property type="match status" value="1"/>
</dbReference>
<dbReference type="NCBIfam" id="TIGR02006">
    <property type="entry name" value="IscS"/>
    <property type="match status" value="1"/>
</dbReference>
<evidence type="ECO:0000256" key="3">
    <source>
        <dbReference type="ARBA" id="ARBA00006490"/>
    </source>
</evidence>
<keyword evidence="13" id="KW-0963">Cytoplasm</keyword>
<evidence type="ECO:0000256" key="1">
    <source>
        <dbReference type="ARBA" id="ARBA00001933"/>
    </source>
</evidence>
<dbReference type="RefSeq" id="WP_012501220.1">
    <property type="nucleotide sequence ID" value="NC_011026.1"/>
</dbReference>
<evidence type="ECO:0000313" key="17">
    <source>
        <dbReference type="Proteomes" id="UP000001208"/>
    </source>
</evidence>
<evidence type="ECO:0000256" key="7">
    <source>
        <dbReference type="ARBA" id="ARBA00022723"/>
    </source>
</evidence>
<dbReference type="InterPro" id="IPR016454">
    <property type="entry name" value="Cysteine_dSase"/>
</dbReference>
<name>B3QYR5_CHLT3</name>
<feature type="domain" description="Aminotransferase class V" evidence="15">
    <location>
        <begin position="9"/>
        <end position="372"/>
    </location>
</feature>
<feature type="binding site" evidence="13">
    <location>
        <begin position="77"/>
        <end position="78"/>
    </location>
    <ligand>
        <name>pyridoxal 5'-phosphate</name>
        <dbReference type="ChEBI" id="CHEBI:597326"/>
    </ligand>
</feature>
<reference evidence="16 17" key="1">
    <citation type="submission" date="2008-06" db="EMBL/GenBank/DDBJ databases">
        <title>Complete sequence of Chloroherpeton thalassium ATCC 35110.</title>
        <authorList>
            <consortium name="US DOE Joint Genome Institute"/>
            <person name="Lucas S."/>
            <person name="Copeland A."/>
            <person name="Lapidus A."/>
            <person name="Glavina del Rio T."/>
            <person name="Dalin E."/>
            <person name="Tice H."/>
            <person name="Bruce D."/>
            <person name="Goodwin L."/>
            <person name="Pitluck S."/>
            <person name="Schmutz J."/>
            <person name="Larimer F."/>
            <person name="Land M."/>
            <person name="Hauser L."/>
            <person name="Kyrpides N."/>
            <person name="Mikhailova N."/>
            <person name="Liu Z."/>
            <person name="Li T."/>
            <person name="Zhao F."/>
            <person name="Overmann J."/>
            <person name="Bryant D.A."/>
            <person name="Richardson P."/>
        </authorList>
    </citation>
    <scope>NUCLEOTIDE SEQUENCE [LARGE SCALE GENOMIC DNA]</scope>
    <source>
        <strain evidence="17">ATCC 35110 / GB-78</strain>
    </source>
</reference>
<comment type="function">
    <text evidence="13">Master enzyme that delivers sulfur to a number of partners involved in Fe-S cluster assembly, tRNA modification or cofactor biosynthesis. Catalyzes the removal of elemental sulfur atoms from cysteine to produce alanine. Functions as a sulfur delivery protein for Fe-S cluster synthesis onto IscU, an Fe-S scaffold assembly protein, as well as other S acceptor proteins.</text>
</comment>
<keyword evidence="10 13" id="KW-0411">Iron-sulfur</keyword>
<keyword evidence="7 13" id="KW-0479">Metal-binding</keyword>
<keyword evidence="8 13" id="KW-0663">Pyridoxal phosphate</keyword>
<evidence type="ECO:0000256" key="11">
    <source>
        <dbReference type="ARBA" id="ARBA00050776"/>
    </source>
</evidence>
<dbReference type="FunFam" id="3.40.640.10:FF:000003">
    <property type="entry name" value="Cysteine desulfurase IscS"/>
    <property type="match status" value="1"/>
</dbReference>
<dbReference type="AlphaFoldDB" id="B3QYR5"/>
<dbReference type="eggNOG" id="COG1104">
    <property type="taxonomic scope" value="Bacteria"/>
</dbReference>
<dbReference type="InterPro" id="IPR015422">
    <property type="entry name" value="PyrdxlP-dep_Trfase_small"/>
</dbReference>
<dbReference type="InterPro" id="IPR015424">
    <property type="entry name" value="PyrdxlP-dep_Trfase"/>
</dbReference>
<dbReference type="PANTHER" id="PTHR11601:SF34">
    <property type="entry name" value="CYSTEINE DESULFURASE"/>
    <property type="match status" value="1"/>
</dbReference>
<evidence type="ECO:0000259" key="15">
    <source>
        <dbReference type="Pfam" id="PF00266"/>
    </source>
</evidence>
<keyword evidence="6 13" id="KW-0001">2Fe-2S</keyword>
<evidence type="ECO:0000256" key="14">
    <source>
        <dbReference type="RuleBase" id="RU004504"/>
    </source>
</evidence>
<comment type="pathway">
    <text evidence="2 13">Cofactor biosynthesis; iron-sulfur cluster biosynthesis.</text>
</comment>
<comment type="subcellular location">
    <subcellularLocation>
        <location evidence="13">Cytoplasm</location>
    </subcellularLocation>
</comment>
<dbReference type="Proteomes" id="UP000001208">
    <property type="component" value="Chromosome"/>
</dbReference>
<comment type="similarity">
    <text evidence="3 13">Belongs to the class-V pyridoxal-phosphate-dependent aminotransferase family. NifS/IscS subfamily.</text>
</comment>
<proteinExistence type="inferred from homology"/>
<comment type="cofactor">
    <cofactor evidence="1 13 14">
        <name>pyridoxal 5'-phosphate</name>
        <dbReference type="ChEBI" id="CHEBI:597326"/>
    </cofactor>
</comment>
<dbReference type="EC" id="2.8.1.7" evidence="4 13"/>
<dbReference type="NCBIfam" id="NF002806">
    <property type="entry name" value="PRK02948.1"/>
    <property type="match status" value="1"/>
</dbReference>
<evidence type="ECO:0000256" key="9">
    <source>
        <dbReference type="ARBA" id="ARBA00023004"/>
    </source>
</evidence>
<evidence type="ECO:0000256" key="12">
    <source>
        <dbReference type="ARBA" id="ARBA00072125"/>
    </source>
</evidence>
<dbReference type="SUPFAM" id="SSF53383">
    <property type="entry name" value="PLP-dependent transferases"/>
    <property type="match status" value="1"/>
</dbReference>
<evidence type="ECO:0000256" key="10">
    <source>
        <dbReference type="ARBA" id="ARBA00023014"/>
    </source>
</evidence>
<feature type="binding site" evidence="13">
    <location>
        <begin position="206"/>
        <end position="208"/>
    </location>
    <ligand>
        <name>pyridoxal 5'-phosphate</name>
        <dbReference type="ChEBI" id="CHEBI:597326"/>
    </ligand>
</feature>
<dbReference type="GO" id="GO:0046872">
    <property type="term" value="F:metal ion binding"/>
    <property type="evidence" value="ECO:0007669"/>
    <property type="project" value="UniProtKB-KW"/>
</dbReference>
<dbReference type="STRING" id="517418.Ctha_2689"/>
<organism evidence="16 17">
    <name type="scientific">Chloroherpeton thalassium (strain ATCC 35110 / GB-78)</name>
    <dbReference type="NCBI Taxonomy" id="517418"/>
    <lineage>
        <taxon>Bacteria</taxon>
        <taxon>Pseudomonadati</taxon>
        <taxon>Chlorobiota</taxon>
        <taxon>Chlorobiia</taxon>
        <taxon>Chlorobiales</taxon>
        <taxon>Chloroherpetonaceae</taxon>
        <taxon>Chloroherpeton</taxon>
    </lineage>
</organism>
<keyword evidence="17" id="KW-1185">Reference proteome</keyword>
<evidence type="ECO:0000256" key="13">
    <source>
        <dbReference type="HAMAP-Rule" id="MF_00331"/>
    </source>
</evidence>
<dbReference type="HOGENOM" id="CLU_003433_0_2_10"/>
<dbReference type="GO" id="GO:1990221">
    <property type="term" value="C:L-cysteine desulfurase complex"/>
    <property type="evidence" value="ECO:0007669"/>
    <property type="project" value="UniProtKB-ARBA"/>
</dbReference>
<dbReference type="InterPro" id="IPR010240">
    <property type="entry name" value="Cys_deSase_IscS"/>
</dbReference>
<keyword evidence="5 13" id="KW-0808">Transferase</keyword>
<dbReference type="GO" id="GO:0051537">
    <property type="term" value="F:2 iron, 2 sulfur cluster binding"/>
    <property type="evidence" value="ECO:0007669"/>
    <property type="project" value="UniProtKB-UniRule"/>
</dbReference>
<evidence type="ECO:0000256" key="5">
    <source>
        <dbReference type="ARBA" id="ARBA00022679"/>
    </source>
</evidence>
<comment type="subunit">
    <text evidence="13">Homodimer. Forms a heterotetramer with IscU, interacts with other sulfur acceptors.</text>
</comment>
<dbReference type="KEGG" id="cts:Ctha_2689"/>
<dbReference type="GO" id="GO:0044571">
    <property type="term" value="P:[2Fe-2S] cluster assembly"/>
    <property type="evidence" value="ECO:0007669"/>
    <property type="project" value="UniProtKB-UniRule"/>
</dbReference>
<dbReference type="GO" id="GO:0030170">
    <property type="term" value="F:pyridoxal phosphate binding"/>
    <property type="evidence" value="ECO:0007669"/>
    <property type="project" value="UniProtKB-UniRule"/>
</dbReference>
<dbReference type="Gene3D" id="3.90.1150.10">
    <property type="entry name" value="Aspartate Aminotransferase, domain 1"/>
    <property type="match status" value="1"/>
</dbReference>
<evidence type="ECO:0000313" key="16">
    <source>
        <dbReference type="EMBL" id="ACF15138.1"/>
    </source>
</evidence>
<dbReference type="InterPro" id="IPR015421">
    <property type="entry name" value="PyrdxlP-dep_Trfase_major"/>
</dbReference>
<feature type="binding site" evidence="13">
    <location>
        <position position="247"/>
    </location>
    <ligand>
        <name>pyridoxal 5'-phosphate</name>
        <dbReference type="ChEBI" id="CHEBI:597326"/>
    </ligand>
</feature>
<dbReference type="NCBIfam" id="NF010611">
    <property type="entry name" value="PRK14012.1"/>
    <property type="match status" value="1"/>
</dbReference>
<dbReference type="PANTHER" id="PTHR11601">
    <property type="entry name" value="CYSTEINE DESULFURYLASE FAMILY MEMBER"/>
    <property type="match status" value="1"/>
</dbReference>
<evidence type="ECO:0000256" key="2">
    <source>
        <dbReference type="ARBA" id="ARBA00005151"/>
    </source>
</evidence>
<comment type="catalytic activity">
    <reaction evidence="11 13">
        <text>(sulfur carrier)-H + L-cysteine = (sulfur carrier)-SH + L-alanine</text>
        <dbReference type="Rhea" id="RHEA:43892"/>
        <dbReference type="Rhea" id="RHEA-COMP:14737"/>
        <dbReference type="Rhea" id="RHEA-COMP:14739"/>
        <dbReference type="ChEBI" id="CHEBI:29917"/>
        <dbReference type="ChEBI" id="CHEBI:35235"/>
        <dbReference type="ChEBI" id="CHEBI:57972"/>
        <dbReference type="ChEBI" id="CHEBI:64428"/>
        <dbReference type="EC" id="2.8.1.7"/>
    </reaction>
</comment>
<evidence type="ECO:0000256" key="6">
    <source>
        <dbReference type="ARBA" id="ARBA00022714"/>
    </source>
</evidence>
<feature type="active site" description="Cysteine persulfide intermediate" evidence="13">
    <location>
        <position position="333"/>
    </location>
</feature>
<gene>
    <name evidence="13" type="primary">iscS</name>
    <name evidence="16" type="ordered locus">Ctha_2689</name>
</gene>
<feature type="binding site" description="via persulfide group" evidence="13">
    <location>
        <position position="333"/>
    </location>
    <ligand>
        <name>[2Fe-2S] cluster</name>
        <dbReference type="ChEBI" id="CHEBI:190135"/>
        <note>ligand shared with IscU</note>
    </ligand>
</feature>
<feature type="binding site" evidence="13">
    <location>
        <position position="158"/>
    </location>
    <ligand>
        <name>pyridoxal 5'-phosphate</name>
        <dbReference type="ChEBI" id="CHEBI:597326"/>
    </ligand>
</feature>
<dbReference type="InterPro" id="IPR020578">
    <property type="entry name" value="Aminotrans_V_PyrdxlP_BS"/>
</dbReference>
<feature type="modified residue" description="N6-(pyridoxal phosphate)lysine" evidence="13">
    <location>
        <position position="209"/>
    </location>
</feature>
<keyword evidence="9 13" id="KW-0408">Iron</keyword>
<dbReference type="GO" id="GO:0031071">
    <property type="term" value="F:cysteine desulfurase activity"/>
    <property type="evidence" value="ECO:0007669"/>
    <property type="project" value="UniProtKB-UniRule"/>
</dbReference>
<accession>B3QYR5</accession>
<dbReference type="InterPro" id="IPR000192">
    <property type="entry name" value="Aminotrans_V_dom"/>
</dbReference>
<protein>
    <recommendedName>
        <fullName evidence="12 13">Cysteine desulfurase IscS</fullName>
        <ecNumber evidence="4 13">2.8.1.7</ecNumber>
    </recommendedName>
</protein>